<comment type="caution">
    <text evidence="3">The sequence shown here is derived from an EMBL/GenBank/DDBJ whole genome shotgun (WGS) entry which is preliminary data.</text>
</comment>
<gene>
    <name evidence="3" type="ORF">F4559_000681</name>
</gene>
<dbReference type="InterPro" id="IPR050789">
    <property type="entry name" value="Diverse_Enzym_Activities"/>
</dbReference>
<dbReference type="Proteomes" id="UP000542674">
    <property type="component" value="Unassembled WGS sequence"/>
</dbReference>
<name>A0A7W7SYJ8_9PSEU</name>
<dbReference type="Gene3D" id="3.40.710.10">
    <property type="entry name" value="DD-peptidase/beta-lactamase superfamily"/>
    <property type="match status" value="1"/>
</dbReference>
<organism evidence="3 4">
    <name type="scientific">Saccharothrix violaceirubra</name>
    <dbReference type="NCBI Taxonomy" id="413306"/>
    <lineage>
        <taxon>Bacteria</taxon>
        <taxon>Bacillati</taxon>
        <taxon>Actinomycetota</taxon>
        <taxon>Actinomycetes</taxon>
        <taxon>Pseudonocardiales</taxon>
        <taxon>Pseudonocardiaceae</taxon>
        <taxon>Saccharothrix</taxon>
    </lineage>
</organism>
<dbReference type="InterPro" id="IPR012338">
    <property type="entry name" value="Beta-lactam/transpept-like"/>
</dbReference>
<feature type="region of interest" description="Disordered" evidence="1">
    <location>
        <begin position="109"/>
        <end position="132"/>
    </location>
</feature>
<dbReference type="EMBL" id="JACHJS010000001">
    <property type="protein sequence ID" value="MBB4963322.1"/>
    <property type="molecule type" value="Genomic_DNA"/>
</dbReference>
<feature type="compositionally biased region" description="Polar residues" evidence="1">
    <location>
        <begin position="118"/>
        <end position="132"/>
    </location>
</feature>
<accession>A0A7W7SYJ8</accession>
<proteinExistence type="predicted"/>
<dbReference type="Pfam" id="PF00144">
    <property type="entry name" value="Beta-lactamase"/>
    <property type="match status" value="1"/>
</dbReference>
<evidence type="ECO:0000313" key="4">
    <source>
        <dbReference type="Proteomes" id="UP000542674"/>
    </source>
</evidence>
<keyword evidence="4" id="KW-1185">Reference proteome</keyword>
<dbReference type="InterPro" id="IPR001466">
    <property type="entry name" value="Beta-lactam-related"/>
</dbReference>
<dbReference type="PANTHER" id="PTHR43283">
    <property type="entry name" value="BETA-LACTAMASE-RELATED"/>
    <property type="match status" value="1"/>
</dbReference>
<evidence type="ECO:0000313" key="3">
    <source>
        <dbReference type="EMBL" id="MBB4963322.1"/>
    </source>
</evidence>
<dbReference type="SUPFAM" id="SSF56601">
    <property type="entry name" value="beta-lactamase/transpeptidase-like"/>
    <property type="match status" value="1"/>
</dbReference>
<dbReference type="AlphaFoldDB" id="A0A7W7SYJ8"/>
<reference evidence="3 4" key="1">
    <citation type="submission" date="2020-08" db="EMBL/GenBank/DDBJ databases">
        <title>Sequencing the genomes of 1000 actinobacteria strains.</title>
        <authorList>
            <person name="Klenk H.-P."/>
        </authorList>
    </citation>
    <scope>NUCLEOTIDE SEQUENCE [LARGE SCALE GENOMIC DNA]</scope>
    <source>
        <strain evidence="3 4">DSM 45084</strain>
    </source>
</reference>
<feature type="domain" description="Beta-lactamase-related" evidence="2">
    <location>
        <begin position="5"/>
        <end position="80"/>
    </location>
</feature>
<sequence length="132" mass="14499">MPKGDVITVRQILDHTSGLYDYAHEPHLSTNRRRGTARFRSYQPRELLDVAFGHPSNFEPGTDWRYSNTNYVVAGLLIEQSPVGPMARRSPDASSNPWACGTPACPATGRDCPVRTPAATSRSTDAWSTPPS</sequence>
<evidence type="ECO:0000256" key="1">
    <source>
        <dbReference type="SAM" id="MobiDB-lite"/>
    </source>
</evidence>
<protein>
    <recommendedName>
        <fullName evidence="2">Beta-lactamase-related domain-containing protein</fullName>
    </recommendedName>
</protein>
<evidence type="ECO:0000259" key="2">
    <source>
        <dbReference type="Pfam" id="PF00144"/>
    </source>
</evidence>